<protein>
    <submittedName>
        <fullName evidence="4">Methyltransferase domain-containing protein</fullName>
    </submittedName>
</protein>
<sequence>MERPVVAAERAVQAAYDAVADTYADFYTATEGEQPEDLAMIDRFCAAVRGPRRVLDAGCGAGRLLPYLAARGCNPAGVDLSAGMIRRARSDHPGFPTAVASLTALPFPDATFDGVFAWYSLIHTPDASLPPIVAELRRVLTPGGVLLVAFQAGEGVRDIGAAFGPYGHDVTLLRHHRSAASMERMLAAEGFVPLDRLERPPVAGEREDQVVLIVEVPAPADLAAPERRIAAAATRGAVGQDGTHG</sequence>
<evidence type="ECO:0000259" key="3">
    <source>
        <dbReference type="Pfam" id="PF13649"/>
    </source>
</evidence>
<dbReference type="EMBL" id="CP115965">
    <property type="protein sequence ID" value="WZW98148.1"/>
    <property type="molecule type" value="Genomic_DNA"/>
</dbReference>
<accession>A0ABZ3C633</accession>
<dbReference type="PANTHER" id="PTHR43861">
    <property type="entry name" value="TRANS-ACONITATE 2-METHYLTRANSFERASE-RELATED"/>
    <property type="match status" value="1"/>
</dbReference>
<organism evidence="4 5">
    <name type="scientific">Propioniciclava soli</name>
    <dbReference type="NCBI Taxonomy" id="2775081"/>
    <lineage>
        <taxon>Bacteria</taxon>
        <taxon>Bacillati</taxon>
        <taxon>Actinomycetota</taxon>
        <taxon>Actinomycetes</taxon>
        <taxon>Propionibacteriales</taxon>
        <taxon>Propionibacteriaceae</taxon>
        <taxon>Propioniciclava</taxon>
    </lineage>
</organism>
<evidence type="ECO:0000256" key="1">
    <source>
        <dbReference type="ARBA" id="ARBA00022603"/>
    </source>
</evidence>
<dbReference type="Pfam" id="PF13649">
    <property type="entry name" value="Methyltransf_25"/>
    <property type="match status" value="1"/>
</dbReference>
<reference evidence="4 5" key="1">
    <citation type="journal article" date="2023" name="Environ Microbiome">
        <title>A coral-associated actinobacterium mitigates coral bleaching under heat stress.</title>
        <authorList>
            <person name="Li J."/>
            <person name="Zou Y."/>
            <person name="Li Q."/>
            <person name="Zhang J."/>
            <person name="Bourne D.G."/>
            <person name="Lyu Y."/>
            <person name="Liu C."/>
            <person name="Zhang S."/>
        </authorList>
    </citation>
    <scope>NUCLEOTIDE SEQUENCE [LARGE SCALE GENOMIC DNA]</scope>
    <source>
        <strain evidence="4 5">SCSIO 13291</strain>
    </source>
</reference>
<dbReference type="RefSeq" id="WP_342372275.1">
    <property type="nucleotide sequence ID" value="NZ_CP115965.1"/>
</dbReference>
<dbReference type="PANTHER" id="PTHR43861:SF1">
    <property type="entry name" value="TRANS-ACONITATE 2-METHYLTRANSFERASE"/>
    <property type="match status" value="1"/>
</dbReference>
<dbReference type="InterPro" id="IPR041698">
    <property type="entry name" value="Methyltransf_25"/>
</dbReference>
<keyword evidence="1 4" id="KW-0489">Methyltransferase</keyword>
<feature type="domain" description="Methyltransferase" evidence="3">
    <location>
        <begin position="54"/>
        <end position="144"/>
    </location>
</feature>
<evidence type="ECO:0000313" key="5">
    <source>
        <dbReference type="Proteomes" id="UP001434337"/>
    </source>
</evidence>
<dbReference type="CDD" id="cd02440">
    <property type="entry name" value="AdoMet_MTases"/>
    <property type="match status" value="1"/>
</dbReference>
<dbReference type="Gene3D" id="3.40.50.150">
    <property type="entry name" value="Vaccinia Virus protein VP39"/>
    <property type="match status" value="1"/>
</dbReference>
<evidence type="ECO:0000313" key="4">
    <source>
        <dbReference type="EMBL" id="WZW98148.1"/>
    </source>
</evidence>
<keyword evidence="5" id="KW-1185">Reference proteome</keyword>
<proteinExistence type="predicted"/>
<gene>
    <name evidence="4" type="ORF">PCC79_14845</name>
</gene>
<dbReference type="GO" id="GO:0008168">
    <property type="term" value="F:methyltransferase activity"/>
    <property type="evidence" value="ECO:0007669"/>
    <property type="project" value="UniProtKB-KW"/>
</dbReference>
<evidence type="ECO:0000256" key="2">
    <source>
        <dbReference type="ARBA" id="ARBA00022679"/>
    </source>
</evidence>
<dbReference type="InterPro" id="IPR029063">
    <property type="entry name" value="SAM-dependent_MTases_sf"/>
</dbReference>
<dbReference type="SUPFAM" id="SSF53335">
    <property type="entry name" value="S-adenosyl-L-methionine-dependent methyltransferases"/>
    <property type="match status" value="1"/>
</dbReference>
<dbReference type="Proteomes" id="UP001434337">
    <property type="component" value="Chromosome"/>
</dbReference>
<name>A0ABZ3C633_9ACTN</name>
<keyword evidence="2" id="KW-0808">Transferase</keyword>
<dbReference type="GO" id="GO:0032259">
    <property type="term" value="P:methylation"/>
    <property type="evidence" value="ECO:0007669"/>
    <property type="project" value="UniProtKB-KW"/>
</dbReference>